<dbReference type="NCBIfam" id="NF005495">
    <property type="entry name" value="PRK07109.1"/>
    <property type="match status" value="1"/>
</dbReference>
<dbReference type="Proteomes" id="UP000290759">
    <property type="component" value="Unassembled WGS sequence"/>
</dbReference>
<sequence length="334" mass="34859">MIRLKPLAEQTIVITGASSGIGRVTALAAARRGARLVLTGRDEAALRDVAETIATRGGTARHVAGDVARREDVEAVAALATDAFGGFDTWVNNAGVAMFSRLDETVEEDARRLFDTNFWGTVHGSLTALKTLKATGGALVNVGSIAGDFGVPVQGMYSASKHAVRAFTDTLRIELETEGAPVSVTLVKPAAVATPIIANVGNTTGREAKLPQPHYAPEEVAHAILYAAEHPQRDIYVGGTGRLMSLFAQAAPHLADKVSARFGEDAQLGAPADGHADNLHTPGDHAAKHDPADTGRRSLYTRATLDPNSPVAAATAASGALFDLALSILAPRRK</sequence>
<reference evidence="6 7" key="2">
    <citation type="submission" date="2019-02" db="EMBL/GenBank/DDBJ databases">
        <title>'Lichenibacterium ramalinii' gen. nov. sp. nov., 'Lichenibacterium minor' gen. nov. sp. nov.</title>
        <authorList>
            <person name="Pankratov T."/>
        </authorList>
    </citation>
    <scope>NUCLEOTIDE SEQUENCE [LARGE SCALE GENOMIC DNA]</scope>
    <source>
        <strain evidence="6 7">RmlP026</strain>
    </source>
</reference>
<dbReference type="Gene3D" id="3.40.50.720">
    <property type="entry name" value="NAD(P)-binding Rossmann-like Domain"/>
    <property type="match status" value="1"/>
</dbReference>
<dbReference type="PANTHER" id="PTHR44196:SF1">
    <property type="entry name" value="DEHYDROGENASE_REDUCTASE SDR FAMILY MEMBER 7B"/>
    <property type="match status" value="1"/>
</dbReference>
<reference evidence="6 7" key="1">
    <citation type="submission" date="2018-12" db="EMBL/GenBank/DDBJ databases">
        <authorList>
            <person name="Grouzdev D.S."/>
            <person name="Krutkina M.S."/>
        </authorList>
    </citation>
    <scope>NUCLEOTIDE SEQUENCE [LARGE SCALE GENOMIC DNA]</scope>
    <source>
        <strain evidence="6 7">RmlP026</strain>
    </source>
</reference>
<keyword evidence="2" id="KW-0560">Oxidoreductase</keyword>
<gene>
    <name evidence="6" type="ORF">D3273_12440</name>
</gene>
<dbReference type="EMBL" id="QYBB01000012">
    <property type="protein sequence ID" value="RYC31680.1"/>
    <property type="molecule type" value="Genomic_DNA"/>
</dbReference>
<name>A0A4Q2U5S7_9HYPH</name>
<proteinExistence type="inferred from homology"/>
<evidence type="ECO:0000256" key="1">
    <source>
        <dbReference type="ARBA" id="ARBA00006484"/>
    </source>
</evidence>
<dbReference type="PRINTS" id="PR00080">
    <property type="entry name" value="SDRFAMILY"/>
</dbReference>
<evidence type="ECO:0000256" key="2">
    <source>
        <dbReference type="ARBA" id="ARBA00023002"/>
    </source>
</evidence>
<dbReference type="InterPro" id="IPR057326">
    <property type="entry name" value="KR_dom"/>
</dbReference>
<feature type="region of interest" description="Disordered" evidence="4">
    <location>
        <begin position="267"/>
        <end position="294"/>
    </location>
</feature>
<evidence type="ECO:0000256" key="3">
    <source>
        <dbReference type="RuleBase" id="RU000363"/>
    </source>
</evidence>
<evidence type="ECO:0000313" key="6">
    <source>
        <dbReference type="EMBL" id="RYC31680.1"/>
    </source>
</evidence>
<dbReference type="GO" id="GO:0016020">
    <property type="term" value="C:membrane"/>
    <property type="evidence" value="ECO:0007669"/>
    <property type="project" value="TreeGrafter"/>
</dbReference>
<evidence type="ECO:0000256" key="4">
    <source>
        <dbReference type="SAM" id="MobiDB-lite"/>
    </source>
</evidence>
<dbReference type="SUPFAM" id="SSF51735">
    <property type="entry name" value="NAD(P)-binding Rossmann-fold domains"/>
    <property type="match status" value="1"/>
</dbReference>
<accession>A0A4Q2U5S7</accession>
<dbReference type="GO" id="GO:0016491">
    <property type="term" value="F:oxidoreductase activity"/>
    <property type="evidence" value="ECO:0007669"/>
    <property type="project" value="UniProtKB-KW"/>
</dbReference>
<evidence type="ECO:0000313" key="7">
    <source>
        <dbReference type="Proteomes" id="UP000290759"/>
    </source>
</evidence>
<comment type="similarity">
    <text evidence="1 3">Belongs to the short-chain dehydrogenases/reductases (SDR) family.</text>
</comment>
<dbReference type="RefSeq" id="WP_129226979.1">
    <property type="nucleotide sequence ID" value="NZ_QYBB01000012.1"/>
</dbReference>
<dbReference type="InterPro" id="IPR002347">
    <property type="entry name" value="SDR_fam"/>
</dbReference>
<dbReference type="SMART" id="SM00822">
    <property type="entry name" value="PKS_KR"/>
    <property type="match status" value="1"/>
</dbReference>
<dbReference type="Pfam" id="PF00106">
    <property type="entry name" value="adh_short"/>
    <property type="match status" value="1"/>
</dbReference>
<protein>
    <submittedName>
        <fullName evidence="6">SDR family NAD(P)-dependent oxidoreductase</fullName>
    </submittedName>
</protein>
<feature type="compositionally biased region" description="Basic and acidic residues" evidence="4">
    <location>
        <begin position="274"/>
        <end position="294"/>
    </location>
</feature>
<keyword evidence="7" id="KW-1185">Reference proteome</keyword>
<dbReference type="InterPro" id="IPR036291">
    <property type="entry name" value="NAD(P)-bd_dom_sf"/>
</dbReference>
<comment type="caution">
    <text evidence="6">The sequence shown here is derived from an EMBL/GenBank/DDBJ whole genome shotgun (WGS) entry which is preliminary data.</text>
</comment>
<dbReference type="OrthoDB" id="9781689at2"/>
<feature type="domain" description="Ketoreductase" evidence="5">
    <location>
        <begin position="10"/>
        <end position="195"/>
    </location>
</feature>
<dbReference type="PROSITE" id="PS00061">
    <property type="entry name" value="ADH_SHORT"/>
    <property type="match status" value="1"/>
</dbReference>
<dbReference type="InterPro" id="IPR020904">
    <property type="entry name" value="Sc_DH/Rdtase_CS"/>
</dbReference>
<evidence type="ECO:0000259" key="5">
    <source>
        <dbReference type="SMART" id="SM00822"/>
    </source>
</evidence>
<dbReference type="PANTHER" id="PTHR44196">
    <property type="entry name" value="DEHYDROGENASE/REDUCTASE SDR FAMILY MEMBER 7B"/>
    <property type="match status" value="1"/>
</dbReference>
<organism evidence="6 7">
    <name type="scientific">Lichenibacterium minor</name>
    <dbReference type="NCBI Taxonomy" id="2316528"/>
    <lineage>
        <taxon>Bacteria</taxon>
        <taxon>Pseudomonadati</taxon>
        <taxon>Pseudomonadota</taxon>
        <taxon>Alphaproteobacteria</taxon>
        <taxon>Hyphomicrobiales</taxon>
        <taxon>Lichenihabitantaceae</taxon>
        <taxon>Lichenibacterium</taxon>
    </lineage>
</organism>
<dbReference type="AlphaFoldDB" id="A0A4Q2U5S7"/>
<dbReference type="PRINTS" id="PR00081">
    <property type="entry name" value="GDHRDH"/>
</dbReference>